<dbReference type="PRINTS" id="PR00625">
    <property type="entry name" value="JDOMAIN"/>
</dbReference>
<protein>
    <submittedName>
        <fullName evidence="3">J domain-containing protein</fullName>
    </submittedName>
</protein>
<dbReference type="PROSITE" id="PS00636">
    <property type="entry name" value="DNAJ_1"/>
    <property type="match status" value="1"/>
</dbReference>
<dbReference type="Gene3D" id="2.60.260.20">
    <property type="entry name" value="Urease metallochaperone UreE, N-terminal domain"/>
    <property type="match status" value="2"/>
</dbReference>
<organism evidence="3 4">
    <name type="scientific">Candidatus Aeolococcus gillhamiae</name>
    <dbReference type="NCBI Taxonomy" id="3127015"/>
    <lineage>
        <taxon>Bacteria</taxon>
        <taxon>Bacillati</taxon>
        <taxon>Candidatus Dormiibacterota</taxon>
        <taxon>Candidatus Dormibacteria</taxon>
        <taxon>Candidatus Aeolococcales</taxon>
        <taxon>Candidatus Aeolococcaceae</taxon>
        <taxon>Candidatus Aeolococcus</taxon>
    </lineage>
</organism>
<dbReference type="SUPFAM" id="SSF46565">
    <property type="entry name" value="Chaperone J-domain"/>
    <property type="match status" value="1"/>
</dbReference>
<dbReference type="FunFam" id="2.60.260.20:FF:000013">
    <property type="entry name" value="DnaJ subfamily B member 11"/>
    <property type="match status" value="1"/>
</dbReference>
<proteinExistence type="predicted"/>
<name>A0A934K1G8_9BACT</name>
<dbReference type="PROSITE" id="PS50076">
    <property type="entry name" value="DNAJ_2"/>
    <property type="match status" value="1"/>
</dbReference>
<dbReference type="CDD" id="cd06257">
    <property type="entry name" value="DnaJ"/>
    <property type="match status" value="1"/>
</dbReference>
<dbReference type="InterPro" id="IPR018253">
    <property type="entry name" value="DnaJ_domain_CS"/>
</dbReference>
<dbReference type="PANTHER" id="PTHR43096:SF52">
    <property type="entry name" value="DNAJ HOMOLOG 1, MITOCHONDRIAL-RELATED"/>
    <property type="match status" value="1"/>
</dbReference>
<dbReference type="SUPFAM" id="SSF49493">
    <property type="entry name" value="HSP40/DnaJ peptide-binding domain"/>
    <property type="match status" value="2"/>
</dbReference>
<dbReference type="SMART" id="SM00271">
    <property type="entry name" value="DnaJ"/>
    <property type="match status" value="1"/>
</dbReference>
<dbReference type="Proteomes" id="UP000606991">
    <property type="component" value="Unassembled WGS sequence"/>
</dbReference>
<evidence type="ECO:0000313" key="3">
    <source>
        <dbReference type="EMBL" id="MBJ7593873.1"/>
    </source>
</evidence>
<reference evidence="3 4" key="1">
    <citation type="submission" date="2020-10" db="EMBL/GenBank/DDBJ databases">
        <title>Ca. Dormibacterota MAGs.</title>
        <authorList>
            <person name="Montgomery K."/>
        </authorList>
    </citation>
    <scope>NUCLEOTIDE SEQUENCE [LARGE SCALE GENOMIC DNA]</scope>
    <source>
        <strain evidence="3">SC8812_S17_18</strain>
    </source>
</reference>
<accession>A0A934K1G8</accession>
<dbReference type="EMBL" id="JAEKNS010000040">
    <property type="protein sequence ID" value="MBJ7593873.1"/>
    <property type="molecule type" value="Genomic_DNA"/>
</dbReference>
<dbReference type="Pfam" id="PF01556">
    <property type="entry name" value="DnaJ_C"/>
    <property type="match status" value="1"/>
</dbReference>
<dbReference type="GO" id="GO:0042026">
    <property type="term" value="P:protein refolding"/>
    <property type="evidence" value="ECO:0007669"/>
    <property type="project" value="TreeGrafter"/>
</dbReference>
<comment type="caution">
    <text evidence="3">The sequence shown here is derived from an EMBL/GenBank/DDBJ whole genome shotgun (WGS) entry which is preliminary data.</text>
</comment>
<dbReference type="InterPro" id="IPR002939">
    <property type="entry name" value="DnaJ_C"/>
</dbReference>
<dbReference type="GO" id="GO:0051082">
    <property type="term" value="F:unfolded protein binding"/>
    <property type="evidence" value="ECO:0007669"/>
    <property type="project" value="InterPro"/>
</dbReference>
<feature type="domain" description="J" evidence="2">
    <location>
        <begin position="154"/>
        <end position="219"/>
    </location>
</feature>
<evidence type="ECO:0000259" key="2">
    <source>
        <dbReference type="PROSITE" id="PS50076"/>
    </source>
</evidence>
<dbReference type="PANTHER" id="PTHR43096">
    <property type="entry name" value="DNAJ HOMOLOG 1, MITOCHONDRIAL-RELATED"/>
    <property type="match status" value="1"/>
</dbReference>
<dbReference type="AlphaFoldDB" id="A0A934K1G8"/>
<dbReference type="CDD" id="cd10747">
    <property type="entry name" value="DnaJ_C"/>
    <property type="match status" value="1"/>
</dbReference>
<sequence length="477" mass="52130">MRSVEATEKLAEIRLPRAELKGKLIHLSLLLRPQLGLSRWDPHGGRGTAVRQPGPRVADPALDEQVPQRCALFEGEGPQRAAPQRVLCQRQAEDRSDQVHLSRGRTSRGRRILHGRDCIGWPLAANARRICRVCRFAVRRDRVQRGAVATAFQDYYAILGVPKTATQKEIKAAFRKAARKHHPDLNQNDPAAERRFKEINEANEVLSDPKKRGLYDEVGPRWREYEAWDKAGRPGPSPFGAAQGGFGSGGGPQVEYRTVSPDELESMFGDADPFSDFFHSMFGRSSAGGARSRTRVAPRRGEDVEGTTDITLEEAYTGTKRIIELSGGGRSRRVEISIPAGVADGARVRAAGQGGAGSDGAGSGDLFVRVRVRPHPRFTRDRSDLREQVEVPLDVALLGGEIPVRTLRGTTAQLSIPPTTQNGARLRLRGLGLPKLHGDGHGDLIAEVSVRLPSQLTPAAERLVEELRAEREGGATT</sequence>
<evidence type="ECO:0000256" key="1">
    <source>
        <dbReference type="ARBA" id="ARBA00023186"/>
    </source>
</evidence>
<evidence type="ECO:0000313" key="4">
    <source>
        <dbReference type="Proteomes" id="UP000606991"/>
    </source>
</evidence>
<gene>
    <name evidence="3" type="ORF">JF886_03265</name>
</gene>
<dbReference type="Gene3D" id="1.10.287.110">
    <property type="entry name" value="DnaJ domain"/>
    <property type="match status" value="1"/>
</dbReference>
<keyword evidence="1" id="KW-0143">Chaperone</keyword>
<dbReference type="GO" id="GO:0005737">
    <property type="term" value="C:cytoplasm"/>
    <property type="evidence" value="ECO:0007669"/>
    <property type="project" value="TreeGrafter"/>
</dbReference>
<dbReference type="InterPro" id="IPR008971">
    <property type="entry name" value="HSP40/DnaJ_pept-bd"/>
</dbReference>
<dbReference type="Pfam" id="PF00226">
    <property type="entry name" value="DnaJ"/>
    <property type="match status" value="1"/>
</dbReference>
<dbReference type="InterPro" id="IPR001623">
    <property type="entry name" value="DnaJ_domain"/>
</dbReference>
<dbReference type="InterPro" id="IPR036869">
    <property type="entry name" value="J_dom_sf"/>
</dbReference>